<comment type="caution">
    <text evidence="1">The sequence shown here is derived from an EMBL/GenBank/DDBJ whole genome shotgun (WGS) entry which is preliminary data.</text>
</comment>
<accession>A0ABV1A186</accession>
<organism evidence="1 2">
    <name type="scientific">Ameca splendens</name>
    <dbReference type="NCBI Taxonomy" id="208324"/>
    <lineage>
        <taxon>Eukaryota</taxon>
        <taxon>Metazoa</taxon>
        <taxon>Chordata</taxon>
        <taxon>Craniata</taxon>
        <taxon>Vertebrata</taxon>
        <taxon>Euteleostomi</taxon>
        <taxon>Actinopterygii</taxon>
        <taxon>Neopterygii</taxon>
        <taxon>Teleostei</taxon>
        <taxon>Neoteleostei</taxon>
        <taxon>Acanthomorphata</taxon>
        <taxon>Ovalentaria</taxon>
        <taxon>Atherinomorphae</taxon>
        <taxon>Cyprinodontiformes</taxon>
        <taxon>Goodeidae</taxon>
        <taxon>Ameca</taxon>
    </lineage>
</organism>
<proteinExistence type="predicted"/>
<protein>
    <submittedName>
        <fullName evidence="1">Uncharacterized protein</fullName>
    </submittedName>
</protein>
<keyword evidence="2" id="KW-1185">Reference proteome</keyword>
<sequence length="109" mass="11753">MVDSMVVSLSGPIVVKHSLTVTLPAPCFTDVWGSFFLYNHIWMVSNIFSVLGCGTWRSGQASNAYTEASVLNAAVPGLSPNPRDLCCMSSPSLQPLPVWLLSNNKNDGH</sequence>
<dbReference type="EMBL" id="JAHRIP010078326">
    <property type="protein sequence ID" value="MEQ2312190.1"/>
    <property type="molecule type" value="Genomic_DNA"/>
</dbReference>
<evidence type="ECO:0000313" key="2">
    <source>
        <dbReference type="Proteomes" id="UP001469553"/>
    </source>
</evidence>
<dbReference type="Proteomes" id="UP001469553">
    <property type="component" value="Unassembled WGS sequence"/>
</dbReference>
<name>A0ABV1A186_9TELE</name>
<evidence type="ECO:0000313" key="1">
    <source>
        <dbReference type="EMBL" id="MEQ2312190.1"/>
    </source>
</evidence>
<gene>
    <name evidence="1" type="ORF">AMECASPLE_028264</name>
</gene>
<reference evidence="1 2" key="1">
    <citation type="submission" date="2021-06" db="EMBL/GenBank/DDBJ databases">
        <authorList>
            <person name="Palmer J.M."/>
        </authorList>
    </citation>
    <scope>NUCLEOTIDE SEQUENCE [LARGE SCALE GENOMIC DNA]</scope>
    <source>
        <strain evidence="1 2">AS_MEX2019</strain>
        <tissue evidence="1">Muscle</tissue>
    </source>
</reference>